<dbReference type="AlphaFoldDB" id="A0A4Q9PQJ2"/>
<reference evidence="1 2" key="1">
    <citation type="submission" date="2019-01" db="EMBL/GenBank/DDBJ databases">
        <title>Draft genome sequences of three monokaryotic isolates of the white-rot basidiomycete fungus Dichomitus squalens.</title>
        <authorList>
            <consortium name="DOE Joint Genome Institute"/>
            <person name="Lopez S.C."/>
            <person name="Andreopoulos B."/>
            <person name="Pangilinan J."/>
            <person name="Lipzen A."/>
            <person name="Riley R."/>
            <person name="Ahrendt S."/>
            <person name="Ng V."/>
            <person name="Barry K."/>
            <person name="Daum C."/>
            <person name="Grigoriev I.V."/>
            <person name="Hilden K.S."/>
            <person name="Makela M.R."/>
            <person name="de Vries R.P."/>
        </authorList>
    </citation>
    <scope>NUCLEOTIDE SEQUENCE [LARGE SCALE GENOMIC DNA]</scope>
    <source>
        <strain evidence="1 2">CBS 464.89</strain>
    </source>
</reference>
<dbReference type="Proteomes" id="UP000292082">
    <property type="component" value="Unassembled WGS sequence"/>
</dbReference>
<accession>A0A4Q9PQJ2</accession>
<dbReference type="GO" id="GO:0030677">
    <property type="term" value="C:ribonuclease P complex"/>
    <property type="evidence" value="ECO:0007669"/>
    <property type="project" value="InterPro"/>
</dbReference>
<dbReference type="Pfam" id="PF08584">
    <property type="entry name" value="Ribonuc_P_40"/>
    <property type="match status" value="1"/>
</dbReference>
<proteinExistence type="predicted"/>
<organism evidence="1 2">
    <name type="scientific">Dichomitus squalens</name>
    <dbReference type="NCBI Taxonomy" id="114155"/>
    <lineage>
        <taxon>Eukaryota</taxon>
        <taxon>Fungi</taxon>
        <taxon>Dikarya</taxon>
        <taxon>Basidiomycota</taxon>
        <taxon>Agaricomycotina</taxon>
        <taxon>Agaricomycetes</taxon>
        <taxon>Polyporales</taxon>
        <taxon>Polyporaceae</taxon>
        <taxon>Dichomitus</taxon>
    </lineage>
</organism>
<dbReference type="GO" id="GO:0001682">
    <property type="term" value="P:tRNA 5'-leader removal"/>
    <property type="evidence" value="ECO:0007669"/>
    <property type="project" value="InterPro"/>
</dbReference>
<protein>
    <submittedName>
        <fullName evidence="1">Uncharacterized protein</fullName>
    </submittedName>
</protein>
<gene>
    <name evidence="1" type="ORF">BD310DRAFT_950031</name>
</gene>
<keyword evidence="2" id="KW-1185">Reference proteome</keyword>
<evidence type="ECO:0000313" key="2">
    <source>
        <dbReference type="Proteomes" id="UP000292082"/>
    </source>
</evidence>
<dbReference type="EMBL" id="ML145149">
    <property type="protein sequence ID" value="TBU56596.1"/>
    <property type="molecule type" value="Genomic_DNA"/>
</dbReference>
<name>A0A4Q9PQJ2_9APHY</name>
<dbReference type="STRING" id="114155.A0A4Q9PQJ2"/>
<sequence length="152" mass="16839">MNITKQTNTHMPNVMADTLMLQVNQKDSPEDWEELVSAMFEWVEMAALGSQRLSAGDHCNPCILVYVPPDPSQVGNLTQIFVSVTVHAVPTSPVTHILDDLRVKGHPSLCAPRVDAEDTIPLVYMRGEDVAGQAVCSWLLAESIGRWDKRWG</sequence>
<evidence type="ECO:0000313" key="1">
    <source>
        <dbReference type="EMBL" id="TBU56596.1"/>
    </source>
</evidence>
<dbReference type="InterPro" id="IPR013893">
    <property type="entry name" value="RNase_P_Rpp40"/>
</dbReference>